<reference evidence="2 3" key="1">
    <citation type="submission" date="2019-03" db="EMBL/GenBank/DDBJ databases">
        <title>Genomic Encyclopedia of Type Strains, Phase IV (KMG-IV): sequencing the most valuable type-strain genomes for metagenomic binning, comparative biology and taxonomic classification.</title>
        <authorList>
            <person name="Goeker M."/>
        </authorList>
    </citation>
    <scope>NUCLEOTIDE SEQUENCE [LARGE SCALE GENOMIC DNA]</scope>
    <source>
        <strain evidence="2 3">DSM 18401</strain>
    </source>
</reference>
<accession>A0A4V2RHR5</accession>
<gene>
    <name evidence="2" type="ORF">EV665_11315</name>
</gene>
<name>A0A4V2RHR5_SHIGR</name>
<comment type="caution">
    <text evidence="2">The sequence shown here is derived from an EMBL/GenBank/DDBJ whole genome shotgun (WGS) entry which is preliminary data.</text>
</comment>
<dbReference type="RefSeq" id="WP_133035326.1">
    <property type="nucleotide sequence ID" value="NZ_BAABEI010000012.1"/>
</dbReference>
<evidence type="ECO:0000313" key="2">
    <source>
        <dbReference type="EMBL" id="TCN41430.1"/>
    </source>
</evidence>
<proteinExistence type="predicted"/>
<keyword evidence="3" id="KW-1185">Reference proteome</keyword>
<protein>
    <recommendedName>
        <fullName evidence="1">Cyanophage baseplate Pam3 plug gp18 domain-containing protein</fullName>
    </recommendedName>
</protein>
<dbReference type="Proteomes" id="UP000295351">
    <property type="component" value="Unassembled WGS sequence"/>
</dbReference>
<evidence type="ECO:0000313" key="3">
    <source>
        <dbReference type="Proteomes" id="UP000295351"/>
    </source>
</evidence>
<dbReference type="EMBL" id="SLVX01000013">
    <property type="protein sequence ID" value="TCN41430.1"/>
    <property type="molecule type" value="Genomic_DNA"/>
</dbReference>
<organism evidence="2 3">
    <name type="scientific">Shinella granuli</name>
    <dbReference type="NCBI Taxonomy" id="323621"/>
    <lineage>
        <taxon>Bacteria</taxon>
        <taxon>Pseudomonadati</taxon>
        <taxon>Pseudomonadota</taxon>
        <taxon>Alphaproteobacteria</taxon>
        <taxon>Hyphomicrobiales</taxon>
        <taxon>Rhizobiaceae</taxon>
        <taxon>Shinella</taxon>
    </lineage>
</organism>
<evidence type="ECO:0000259" key="1">
    <source>
        <dbReference type="Pfam" id="PF22479"/>
    </source>
</evidence>
<sequence>MASLYEIPVLDAPRQVFSTIINGRKVTIRMRYSSMAQRYSMDLSIDETTVLTGRKMVANVDLLEPFDLGIGKLFVVGPKDHTVIPTMEAFAAGQVKLYSYV</sequence>
<dbReference type="AlphaFoldDB" id="A0A4V2RHR5"/>
<dbReference type="Pfam" id="PF22479">
    <property type="entry name" value="Pam3_gp18"/>
    <property type="match status" value="1"/>
</dbReference>
<dbReference type="InterPro" id="IPR054252">
    <property type="entry name" value="Pam3_gp18"/>
</dbReference>
<feature type="domain" description="Cyanophage baseplate Pam3 plug gp18" evidence="1">
    <location>
        <begin position="5"/>
        <end position="98"/>
    </location>
</feature>